<evidence type="ECO:0000256" key="2">
    <source>
        <dbReference type="SAM" id="SignalP"/>
    </source>
</evidence>
<feature type="region of interest" description="Disordered" evidence="1">
    <location>
        <begin position="55"/>
        <end position="81"/>
    </location>
</feature>
<feature type="chain" id="PRO_5041250067" description="CLAVATA3/ESR (CLE)-related protein" evidence="2">
    <location>
        <begin position="21"/>
        <end position="81"/>
    </location>
</feature>
<reference evidence="3 4" key="1">
    <citation type="journal article" date="2023" name="BMC Biotechnol.">
        <title>Vitis rotundifolia cv Carlos genome sequencing.</title>
        <authorList>
            <person name="Huff M."/>
            <person name="Hulse-Kemp A."/>
            <person name="Scheffler B."/>
            <person name="Youngblood R."/>
            <person name="Simpson S."/>
            <person name="Babiker E."/>
            <person name="Staton M."/>
        </authorList>
    </citation>
    <scope>NUCLEOTIDE SEQUENCE [LARGE SCALE GENOMIC DNA]</scope>
    <source>
        <tissue evidence="3">Leaf</tissue>
    </source>
</reference>
<sequence>MASLRFWLCLILVVLSFVRTEPQPLSPFIEGNGRKSLDAFIEQAKEEFKERLRREDANRNMYKLKRQSPGGPDPKHHSKNA</sequence>
<comment type="caution">
    <text evidence="3">The sequence shown here is derived from an EMBL/GenBank/DDBJ whole genome shotgun (WGS) entry which is preliminary data.</text>
</comment>
<evidence type="ECO:0000313" key="4">
    <source>
        <dbReference type="Proteomes" id="UP001168098"/>
    </source>
</evidence>
<accession>A0AA38ZKB4</accession>
<evidence type="ECO:0000256" key="1">
    <source>
        <dbReference type="SAM" id="MobiDB-lite"/>
    </source>
</evidence>
<evidence type="ECO:0000313" key="3">
    <source>
        <dbReference type="EMBL" id="KAJ9690630.1"/>
    </source>
</evidence>
<evidence type="ECO:0008006" key="5">
    <source>
        <dbReference type="Google" id="ProtNLM"/>
    </source>
</evidence>
<gene>
    <name evidence="3" type="ORF">PVL29_013007</name>
</gene>
<dbReference type="AlphaFoldDB" id="A0AA38ZKB4"/>
<feature type="signal peptide" evidence="2">
    <location>
        <begin position="1"/>
        <end position="20"/>
    </location>
</feature>
<dbReference type="EMBL" id="JARBHA010000010">
    <property type="protein sequence ID" value="KAJ9690630.1"/>
    <property type="molecule type" value="Genomic_DNA"/>
</dbReference>
<dbReference type="Proteomes" id="UP001168098">
    <property type="component" value="Unassembled WGS sequence"/>
</dbReference>
<proteinExistence type="predicted"/>
<protein>
    <recommendedName>
        <fullName evidence="5">CLAVATA3/ESR (CLE)-related protein</fullName>
    </recommendedName>
</protein>
<keyword evidence="4" id="KW-1185">Reference proteome</keyword>
<organism evidence="3 4">
    <name type="scientific">Vitis rotundifolia</name>
    <name type="common">Muscadine grape</name>
    <dbReference type="NCBI Taxonomy" id="103349"/>
    <lineage>
        <taxon>Eukaryota</taxon>
        <taxon>Viridiplantae</taxon>
        <taxon>Streptophyta</taxon>
        <taxon>Embryophyta</taxon>
        <taxon>Tracheophyta</taxon>
        <taxon>Spermatophyta</taxon>
        <taxon>Magnoliopsida</taxon>
        <taxon>eudicotyledons</taxon>
        <taxon>Gunneridae</taxon>
        <taxon>Pentapetalae</taxon>
        <taxon>rosids</taxon>
        <taxon>Vitales</taxon>
        <taxon>Vitaceae</taxon>
        <taxon>Viteae</taxon>
        <taxon>Vitis</taxon>
    </lineage>
</organism>
<keyword evidence="2" id="KW-0732">Signal</keyword>
<name>A0AA38ZKB4_VITRO</name>